<dbReference type="InterPro" id="IPR009003">
    <property type="entry name" value="Peptidase_S1_PA"/>
</dbReference>
<keyword evidence="2" id="KW-1185">Reference proteome</keyword>
<dbReference type="Pfam" id="PF13365">
    <property type="entry name" value="Trypsin_2"/>
    <property type="match status" value="1"/>
</dbReference>
<dbReference type="SUPFAM" id="SSF50494">
    <property type="entry name" value="Trypsin-like serine proteases"/>
    <property type="match status" value="1"/>
</dbReference>
<organism evidence="1 2">
    <name type="scientific">Spirosoma rhododendri</name>
    <dbReference type="NCBI Taxonomy" id="2728024"/>
    <lineage>
        <taxon>Bacteria</taxon>
        <taxon>Pseudomonadati</taxon>
        <taxon>Bacteroidota</taxon>
        <taxon>Cytophagia</taxon>
        <taxon>Cytophagales</taxon>
        <taxon>Cytophagaceae</taxon>
        <taxon>Spirosoma</taxon>
    </lineage>
</organism>
<sequence>MFADAVERIKTFTRPIHSIARFYGHAPIVPGSATLFFVNELGDAITCRHVANNIVRSDKINANYRSYRGKEGEFQNHPDRARLQRELQQKLGIKDDTIKQLYHQYIRCVEGDVTPEIVLHANEHIDLALIRFRNFTRPLYSSYATFLKDSSRIKPGRTLCRLGYPFPGFTNYGYDNYRDTAYWTDEQTRYMSFPLDGMITRLMQNKSSSPEIELSTPGLVGQSGGPLFDTNGLIYGLQSATDQLHLGLDIEDKEFLVNNRRKKVSNYAFLQVGICVHVDAIKDFLRTNSVKFYEA</sequence>
<evidence type="ECO:0000313" key="2">
    <source>
        <dbReference type="Proteomes" id="UP000501128"/>
    </source>
</evidence>
<dbReference type="RefSeq" id="WP_169551352.1">
    <property type="nucleotide sequence ID" value="NZ_CP051677.1"/>
</dbReference>
<accession>A0A7L5DS58</accession>
<dbReference type="AlphaFoldDB" id="A0A7L5DS58"/>
<dbReference type="KEGG" id="srho:HH216_13925"/>
<evidence type="ECO:0000313" key="1">
    <source>
        <dbReference type="EMBL" id="QJD79388.1"/>
    </source>
</evidence>
<name>A0A7L5DS58_9BACT</name>
<dbReference type="Proteomes" id="UP000501128">
    <property type="component" value="Chromosome"/>
</dbReference>
<dbReference type="EMBL" id="CP051677">
    <property type="protein sequence ID" value="QJD79388.1"/>
    <property type="molecule type" value="Genomic_DNA"/>
</dbReference>
<gene>
    <name evidence="1" type="ORF">HH216_13925</name>
</gene>
<proteinExistence type="predicted"/>
<protein>
    <submittedName>
        <fullName evidence="1">Trypsin-like peptidase domain-containing protein</fullName>
    </submittedName>
</protein>
<dbReference type="Gene3D" id="2.40.10.120">
    <property type="match status" value="1"/>
</dbReference>
<reference evidence="1 2" key="1">
    <citation type="submission" date="2020-04" db="EMBL/GenBank/DDBJ databases">
        <title>Genome sequencing of novel species.</title>
        <authorList>
            <person name="Heo J."/>
            <person name="Kim S.-J."/>
            <person name="Kim J.-S."/>
            <person name="Hong S.-B."/>
            <person name="Kwon S.-W."/>
        </authorList>
    </citation>
    <scope>NUCLEOTIDE SEQUENCE [LARGE SCALE GENOMIC DNA]</scope>
    <source>
        <strain evidence="1 2">CJU-R4</strain>
    </source>
</reference>